<protein>
    <recommendedName>
        <fullName evidence="4">Ribosomal protein uL3 glutamine methyltransferase</fullName>
        <shortName evidence="4">uL3 MTase</shortName>
        <ecNumber evidence="4">2.1.1.298</ecNumber>
    </recommendedName>
    <alternativeName>
        <fullName evidence="4">N5-glutamine methyltransferase PrmB</fullName>
    </alternativeName>
</protein>
<dbReference type="SUPFAM" id="SSF53335">
    <property type="entry name" value="S-adenosyl-L-methionine-dependent methyltransferases"/>
    <property type="match status" value="1"/>
</dbReference>
<dbReference type="NCBIfam" id="TIGR03533">
    <property type="entry name" value="L3_gln_methyl"/>
    <property type="match status" value="1"/>
</dbReference>
<gene>
    <name evidence="4 6" type="primary">prmB</name>
    <name evidence="6" type="ORF">GCM10023211_14650</name>
</gene>
<sequence length="300" mass="33835">MEQIINQLHTIQDFIRWAASMFNRADIYYGHGSDNAIDEAKQLVLPSLDLPLTIPSEFYAANLTLEEKHLIIENVLARTQQHIPTPYLTNRAWFCGHQFYVDERVLIPRSPIGELIQQHLDGIIDFEPRNILDLCTGSGCIGIACAYEYPDAEVDVADISADALEVAQTNIEAHQLSHRVLPILSDLFNDLPDVQYDVIITNPPYVDEEDMDDLPLEFKTEPELALAAGNDGLDIVKRILKEAADHLSKFGVLICEVGNSSVALQQQYPQVPFKWIEFKHGGDGVFMLTKKQLIEFSDIF</sequence>
<dbReference type="NCBIfam" id="TIGR00536">
    <property type="entry name" value="hemK_fam"/>
    <property type="match status" value="1"/>
</dbReference>
<reference evidence="7" key="1">
    <citation type="journal article" date="2019" name="Int. J. Syst. Evol. Microbiol.">
        <title>The Global Catalogue of Microorganisms (GCM) 10K type strain sequencing project: providing services to taxonomists for standard genome sequencing and annotation.</title>
        <authorList>
            <consortium name="The Broad Institute Genomics Platform"/>
            <consortium name="The Broad Institute Genome Sequencing Center for Infectious Disease"/>
            <person name="Wu L."/>
            <person name="Ma J."/>
        </authorList>
    </citation>
    <scope>NUCLEOTIDE SEQUENCE [LARGE SCALE GENOMIC DNA]</scope>
    <source>
        <strain evidence="7">JCM 18050</strain>
    </source>
</reference>
<comment type="caution">
    <text evidence="6">The sequence shown here is derived from an EMBL/GenBank/DDBJ whole genome shotgun (WGS) entry which is preliminary data.</text>
</comment>
<keyword evidence="3 4" id="KW-0949">S-adenosyl-L-methionine</keyword>
<keyword evidence="6" id="KW-0687">Ribonucleoprotein</keyword>
<dbReference type="CDD" id="cd02440">
    <property type="entry name" value="AdoMet_MTases"/>
    <property type="match status" value="1"/>
</dbReference>
<dbReference type="PROSITE" id="PS00092">
    <property type="entry name" value="N6_MTASE"/>
    <property type="match status" value="1"/>
</dbReference>
<accession>A0ABP9N7I2</accession>
<organism evidence="6 7">
    <name type="scientific">Orbus sasakiae</name>
    <dbReference type="NCBI Taxonomy" id="1078475"/>
    <lineage>
        <taxon>Bacteria</taxon>
        <taxon>Pseudomonadati</taxon>
        <taxon>Pseudomonadota</taxon>
        <taxon>Gammaproteobacteria</taxon>
        <taxon>Orbales</taxon>
        <taxon>Orbaceae</taxon>
        <taxon>Orbus</taxon>
    </lineage>
</organism>
<dbReference type="InterPro" id="IPR004556">
    <property type="entry name" value="HemK-like"/>
</dbReference>
<name>A0ABP9N7I2_9GAMM</name>
<dbReference type="InterPro" id="IPR007848">
    <property type="entry name" value="Small_mtfrase_dom"/>
</dbReference>
<dbReference type="GO" id="GO:0005840">
    <property type="term" value="C:ribosome"/>
    <property type="evidence" value="ECO:0007669"/>
    <property type="project" value="UniProtKB-KW"/>
</dbReference>
<keyword evidence="6" id="KW-0689">Ribosomal protein</keyword>
<dbReference type="RefSeq" id="WP_345490423.1">
    <property type="nucleotide sequence ID" value="NZ_BAABHY010000001.1"/>
</dbReference>
<dbReference type="Gene3D" id="3.40.50.150">
    <property type="entry name" value="Vaccinia Virus protein VP39"/>
    <property type="match status" value="1"/>
</dbReference>
<comment type="similarity">
    <text evidence="4">Belongs to the protein N5-glutamine methyltransferase family. PrmB subfamily.</text>
</comment>
<evidence type="ECO:0000256" key="1">
    <source>
        <dbReference type="ARBA" id="ARBA00022603"/>
    </source>
</evidence>
<dbReference type="EC" id="2.1.1.298" evidence="4"/>
<dbReference type="PIRSF" id="PIRSF037167">
    <property type="entry name" value="Mtase_YfcB_prd"/>
    <property type="match status" value="1"/>
</dbReference>
<evidence type="ECO:0000313" key="7">
    <source>
        <dbReference type="Proteomes" id="UP001500171"/>
    </source>
</evidence>
<dbReference type="Proteomes" id="UP001500171">
    <property type="component" value="Unassembled WGS sequence"/>
</dbReference>
<dbReference type="HAMAP" id="MF_02125">
    <property type="entry name" value="L3_methyltr_PrmB"/>
    <property type="match status" value="1"/>
</dbReference>
<evidence type="ECO:0000259" key="5">
    <source>
        <dbReference type="Pfam" id="PF05175"/>
    </source>
</evidence>
<evidence type="ECO:0000256" key="3">
    <source>
        <dbReference type="ARBA" id="ARBA00022691"/>
    </source>
</evidence>
<dbReference type="Pfam" id="PF05175">
    <property type="entry name" value="MTS"/>
    <property type="match status" value="1"/>
</dbReference>
<dbReference type="InterPro" id="IPR029063">
    <property type="entry name" value="SAM-dependent_MTases_sf"/>
</dbReference>
<evidence type="ECO:0000313" key="6">
    <source>
        <dbReference type="EMBL" id="GAA5110313.1"/>
    </source>
</evidence>
<dbReference type="InterPro" id="IPR002052">
    <property type="entry name" value="DNA_methylase_N6_adenine_CS"/>
</dbReference>
<proteinExistence type="inferred from homology"/>
<dbReference type="GO" id="GO:0032259">
    <property type="term" value="P:methylation"/>
    <property type="evidence" value="ECO:0007669"/>
    <property type="project" value="UniProtKB-KW"/>
</dbReference>
<feature type="domain" description="Methyltransferase small" evidence="5">
    <location>
        <begin position="127"/>
        <end position="211"/>
    </location>
</feature>
<comment type="function">
    <text evidence="4">Methylates ribosomal protein uL3 on a specific glutamine residue.</text>
</comment>
<keyword evidence="2 4" id="KW-0808">Transferase</keyword>
<keyword evidence="1 4" id="KW-0489">Methyltransferase</keyword>
<evidence type="ECO:0000256" key="2">
    <source>
        <dbReference type="ARBA" id="ARBA00022679"/>
    </source>
</evidence>
<comment type="catalytic activity">
    <reaction evidence="4">
        <text>L-glutaminyl-[ribosomal protein uL3] + S-adenosyl-L-methionine = N(5)-methyl-L-glutaminyl-[ribosomal protein uL3] + S-adenosyl-L-homocysteine + H(+)</text>
        <dbReference type="Rhea" id="RHEA:45020"/>
        <dbReference type="Rhea" id="RHEA-COMP:11063"/>
        <dbReference type="Rhea" id="RHEA-COMP:11064"/>
        <dbReference type="ChEBI" id="CHEBI:15378"/>
        <dbReference type="ChEBI" id="CHEBI:30011"/>
        <dbReference type="ChEBI" id="CHEBI:57856"/>
        <dbReference type="ChEBI" id="CHEBI:59789"/>
        <dbReference type="ChEBI" id="CHEBI:61891"/>
        <dbReference type="EC" id="2.1.1.298"/>
    </reaction>
</comment>
<dbReference type="PANTHER" id="PTHR47806:SF1">
    <property type="entry name" value="RIBOSOMAL PROTEIN UL3 GLUTAMINE METHYLTRANSFERASE"/>
    <property type="match status" value="1"/>
</dbReference>
<keyword evidence="7" id="KW-1185">Reference proteome</keyword>
<dbReference type="GO" id="GO:0008168">
    <property type="term" value="F:methyltransferase activity"/>
    <property type="evidence" value="ECO:0007669"/>
    <property type="project" value="UniProtKB-KW"/>
</dbReference>
<evidence type="ECO:0000256" key="4">
    <source>
        <dbReference type="HAMAP-Rule" id="MF_02125"/>
    </source>
</evidence>
<dbReference type="InterPro" id="IPR017127">
    <property type="entry name" value="Ribosome_uL3_MTase"/>
</dbReference>
<dbReference type="PANTHER" id="PTHR47806">
    <property type="entry name" value="50S RIBOSOMAL PROTEIN L3 GLUTAMINE METHYLTRANSFERASE"/>
    <property type="match status" value="1"/>
</dbReference>
<dbReference type="EMBL" id="BAABHY010000001">
    <property type="protein sequence ID" value="GAA5110313.1"/>
    <property type="molecule type" value="Genomic_DNA"/>
</dbReference>